<name>A0A7C9W4V8_9PSEU</name>
<dbReference type="InterPro" id="IPR003462">
    <property type="entry name" value="ODC_Mu_crystall"/>
</dbReference>
<proteinExistence type="predicted"/>
<dbReference type="GO" id="GO:0019290">
    <property type="term" value="P:siderophore biosynthetic process"/>
    <property type="evidence" value="ECO:0007669"/>
    <property type="project" value="InterPro"/>
</dbReference>
<keyword evidence="2" id="KW-1185">Reference proteome</keyword>
<organism evidence="1 2">
    <name type="scientific">Lentzea alba</name>
    <dbReference type="NCBI Taxonomy" id="2714351"/>
    <lineage>
        <taxon>Bacteria</taxon>
        <taxon>Bacillati</taxon>
        <taxon>Actinomycetota</taxon>
        <taxon>Actinomycetes</taxon>
        <taxon>Pseudonocardiales</taxon>
        <taxon>Pseudonocardiaceae</taxon>
        <taxon>Lentzea</taxon>
    </lineage>
</organism>
<gene>
    <name evidence="1" type="primary">sbnB</name>
    <name evidence="1" type="ORF">G7043_30595</name>
</gene>
<protein>
    <submittedName>
        <fullName evidence="1">2,3-diaminopropionate biosynthesis protein SbnB</fullName>
    </submittedName>
</protein>
<dbReference type="InterPro" id="IPR023401">
    <property type="entry name" value="ODC_N"/>
</dbReference>
<comment type="caution">
    <text evidence="1">The sequence shown here is derived from an EMBL/GenBank/DDBJ whole genome shotgun (WGS) entry which is preliminary data.</text>
</comment>
<dbReference type="InterPro" id="IPR036291">
    <property type="entry name" value="NAD(P)-bd_dom_sf"/>
</dbReference>
<dbReference type="AlphaFoldDB" id="A0A7C9W4V8"/>
<dbReference type="PANTHER" id="PTHR13812:SF19">
    <property type="entry name" value="KETIMINE REDUCTASE MU-CRYSTALLIN"/>
    <property type="match status" value="1"/>
</dbReference>
<dbReference type="EMBL" id="JAAMPJ010000009">
    <property type="protein sequence ID" value="NGY63279.1"/>
    <property type="molecule type" value="Genomic_DNA"/>
</dbReference>
<dbReference type="Pfam" id="PF02423">
    <property type="entry name" value="OCD_Mu_crystall"/>
    <property type="match status" value="1"/>
</dbReference>
<dbReference type="SUPFAM" id="SSF51735">
    <property type="entry name" value="NAD(P)-binding Rossmann-fold domains"/>
    <property type="match status" value="1"/>
</dbReference>
<dbReference type="GO" id="GO:0005737">
    <property type="term" value="C:cytoplasm"/>
    <property type="evidence" value="ECO:0007669"/>
    <property type="project" value="TreeGrafter"/>
</dbReference>
<dbReference type="InterPro" id="IPR023866">
    <property type="entry name" value="SbnB"/>
</dbReference>
<dbReference type="RefSeq" id="WP_166051500.1">
    <property type="nucleotide sequence ID" value="NZ_JAAMPJ010000009.1"/>
</dbReference>
<dbReference type="Gene3D" id="3.30.1780.10">
    <property type="entry name" value="ornithine cyclodeaminase, domain 1"/>
    <property type="match status" value="1"/>
</dbReference>
<accession>A0A7C9W4V8</accession>
<dbReference type="NCBIfam" id="TIGR03944">
    <property type="entry name" value="dehyd_SbnB_fam"/>
    <property type="match status" value="1"/>
</dbReference>
<evidence type="ECO:0000313" key="1">
    <source>
        <dbReference type="EMBL" id="NGY63279.1"/>
    </source>
</evidence>
<dbReference type="Proteomes" id="UP000481360">
    <property type="component" value="Unassembled WGS sequence"/>
</dbReference>
<dbReference type="Gene3D" id="3.40.50.720">
    <property type="entry name" value="NAD(P)-binding Rossmann-like Domain"/>
    <property type="match status" value="1"/>
</dbReference>
<dbReference type="GO" id="GO:0016639">
    <property type="term" value="F:oxidoreductase activity, acting on the CH-NH2 group of donors, NAD or NADP as acceptor"/>
    <property type="evidence" value="ECO:0007669"/>
    <property type="project" value="InterPro"/>
</dbReference>
<reference evidence="1 2" key="1">
    <citation type="submission" date="2020-03" db="EMBL/GenBank/DDBJ databases">
        <title>Isolation and identification of active actinomycetes.</title>
        <authorList>
            <person name="Sun X."/>
        </authorList>
    </citation>
    <scope>NUCLEOTIDE SEQUENCE [LARGE SCALE GENOMIC DNA]</scope>
    <source>
        <strain evidence="1 2">NEAU-D13</strain>
    </source>
</reference>
<dbReference type="PIRSF" id="PIRSF001439">
    <property type="entry name" value="CryM"/>
    <property type="match status" value="1"/>
</dbReference>
<evidence type="ECO:0000313" key="2">
    <source>
        <dbReference type="Proteomes" id="UP000481360"/>
    </source>
</evidence>
<sequence>MTESAAPSFAVITGEQVSKVLHGQEQQVMRIVADTYRLHGAGHTVNPPSYFLRFPDRPADRIIALPASLGGDSTVDGIKWISSFPGNVAAGLPRASGVIVLNDPVNGYPFACLETSVISAARTAASAAVAAGVLLRAGPDAPRVGFVGTGLIARYVHTYLQAAGWDLDEIGVYDTAPAHADGFSSYVARSGGQARVHTDLGELVRASDVVVFATVASTPHVHDPSWLRHNPLVLHLSLRDLAPEIILSSINVVDDVDHCLRANTSPHLAEQQAGHRDFVHATLPELLTGDAVLPADRPVVFSPFGLGVLDLALARHVHEQLDAGGELRTVPGFFDELDRYGGRS</sequence>
<dbReference type="PANTHER" id="PTHR13812">
    <property type="entry name" value="KETIMINE REDUCTASE MU-CRYSTALLIN"/>
    <property type="match status" value="1"/>
</dbReference>